<accession>A0A6G1J0S7</accession>
<gene>
    <name evidence="2" type="ORF">K458DRAFT_389331</name>
</gene>
<keyword evidence="1" id="KW-0732">Signal</keyword>
<sequence>MYISFFATAALILTGVARAVDTNRKSCDNGPWVAPTFAGEDWKAPDYQRFCEAGLSDGDVLTGIKIWKADWQIHAVSLRWGSHDYGKVYGNAKDANTPDAKAEWDASTKVFIRMWNNKPDDGDPIDAVGKISVEVEGKDAVVVSAKKVGAEIKYSGGAGMILAAAGAQGEWVSTLQFHYLESKIVDAAMTSITFTDSLDKYNSERKGMTPAIIGNLFITNSNPIGGANQTYSLSPKIEKQTSKSVTTSMSHAVGTTIGVKVSYEASVPELMSAKTEFSAEARYDFTTMKSDTNSETDVFAFQWTIGSTGKPFIIYLCTSPIRAHANPFHPSAQGIPPQSAMHCTATATMGTFDSDYTAKITARLDNGKTFDYNDAGSYKSIAYADAASDCRAIALSEVPQGEGEEANGEKVAKKAKRSVLFRGQAWN</sequence>
<feature type="signal peptide" evidence="1">
    <location>
        <begin position="1"/>
        <end position="19"/>
    </location>
</feature>
<feature type="chain" id="PRO_5026316916" description="Jacalin-type lectin domain-containing protein" evidence="1">
    <location>
        <begin position="20"/>
        <end position="427"/>
    </location>
</feature>
<dbReference type="EMBL" id="MU005582">
    <property type="protein sequence ID" value="KAF2684117.1"/>
    <property type="molecule type" value="Genomic_DNA"/>
</dbReference>
<dbReference type="SUPFAM" id="SSF56973">
    <property type="entry name" value="Aerolisin/ETX pore-forming domain"/>
    <property type="match status" value="1"/>
</dbReference>
<evidence type="ECO:0000313" key="2">
    <source>
        <dbReference type="EMBL" id="KAF2684117.1"/>
    </source>
</evidence>
<dbReference type="Proteomes" id="UP000799291">
    <property type="component" value="Unassembled WGS sequence"/>
</dbReference>
<proteinExistence type="predicted"/>
<keyword evidence="3" id="KW-1185">Reference proteome</keyword>
<evidence type="ECO:0000313" key="3">
    <source>
        <dbReference type="Proteomes" id="UP000799291"/>
    </source>
</evidence>
<protein>
    <recommendedName>
        <fullName evidence="4">Jacalin-type lectin domain-containing protein</fullName>
    </recommendedName>
</protein>
<organism evidence="2 3">
    <name type="scientific">Lentithecium fluviatile CBS 122367</name>
    <dbReference type="NCBI Taxonomy" id="1168545"/>
    <lineage>
        <taxon>Eukaryota</taxon>
        <taxon>Fungi</taxon>
        <taxon>Dikarya</taxon>
        <taxon>Ascomycota</taxon>
        <taxon>Pezizomycotina</taxon>
        <taxon>Dothideomycetes</taxon>
        <taxon>Pleosporomycetidae</taxon>
        <taxon>Pleosporales</taxon>
        <taxon>Massarineae</taxon>
        <taxon>Lentitheciaceae</taxon>
        <taxon>Lentithecium</taxon>
    </lineage>
</organism>
<evidence type="ECO:0008006" key="4">
    <source>
        <dbReference type="Google" id="ProtNLM"/>
    </source>
</evidence>
<evidence type="ECO:0000256" key="1">
    <source>
        <dbReference type="SAM" id="SignalP"/>
    </source>
</evidence>
<reference evidence="2" key="1">
    <citation type="journal article" date="2020" name="Stud. Mycol.">
        <title>101 Dothideomycetes genomes: a test case for predicting lifestyles and emergence of pathogens.</title>
        <authorList>
            <person name="Haridas S."/>
            <person name="Albert R."/>
            <person name="Binder M."/>
            <person name="Bloem J."/>
            <person name="Labutti K."/>
            <person name="Salamov A."/>
            <person name="Andreopoulos B."/>
            <person name="Baker S."/>
            <person name="Barry K."/>
            <person name="Bills G."/>
            <person name="Bluhm B."/>
            <person name="Cannon C."/>
            <person name="Castanera R."/>
            <person name="Culley D."/>
            <person name="Daum C."/>
            <person name="Ezra D."/>
            <person name="Gonzalez J."/>
            <person name="Henrissat B."/>
            <person name="Kuo A."/>
            <person name="Liang C."/>
            <person name="Lipzen A."/>
            <person name="Lutzoni F."/>
            <person name="Magnuson J."/>
            <person name="Mondo S."/>
            <person name="Nolan M."/>
            <person name="Ohm R."/>
            <person name="Pangilinan J."/>
            <person name="Park H.-J."/>
            <person name="Ramirez L."/>
            <person name="Alfaro M."/>
            <person name="Sun H."/>
            <person name="Tritt A."/>
            <person name="Yoshinaga Y."/>
            <person name="Zwiers L.-H."/>
            <person name="Turgeon B."/>
            <person name="Goodwin S."/>
            <person name="Spatafora J."/>
            <person name="Crous P."/>
            <person name="Grigoriev I."/>
        </authorList>
    </citation>
    <scope>NUCLEOTIDE SEQUENCE</scope>
    <source>
        <strain evidence="2">CBS 122367</strain>
    </source>
</reference>
<name>A0A6G1J0S7_9PLEO</name>
<dbReference type="Gene3D" id="2.170.15.10">
    <property type="entry name" value="Proaerolysin, chain A, domain 3"/>
    <property type="match status" value="2"/>
</dbReference>
<dbReference type="OrthoDB" id="3758675at2759"/>
<dbReference type="AlphaFoldDB" id="A0A6G1J0S7"/>